<dbReference type="GO" id="GO:0007018">
    <property type="term" value="P:microtubule-based movement"/>
    <property type="evidence" value="ECO:0007669"/>
    <property type="project" value="InterPro"/>
</dbReference>
<organism evidence="4 5">
    <name type="scientific">Angomonas deanei</name>
    <dbReference type="NCBI Taxonomy" id="59799"/>
    <lineage>
        <taxon>Eukaryota</taxon>
        <taxon>Discoba</taxon>
        <taxon>Euglenozoa</taxon>
        <taxon>Kinetoplastea</taxon>
        <taxon>Metakinetoplastina</taxon>
        <taxon>Trypanosomatida</taxon>
        <taxon>Trypanosomatidae</taxon>
        <taxon>Strigomonadinae</taxon>
        <taxon>Angomonas</taxon>
    </lineage>
</organism>
<dbReference type="Proteomes" id="UP000515908">
    <property type="component" value="Chromosome 17"/>
</dbReference>
<feature type="domain" description="Dynein heavy chain coiled coil stalk" evidence="3">
    <location>
        <begin position="160"/>
        <end position="346"/>
    </location>
</feature>
<dbReference type="InterPro" id="IPR024743">
    <property type="entry name" value="Dynein_HC_stalk"/>
</dbReference>
<evidence type="ECO:0000313" key="4">
    <source>
        <dbReference type="EMBL" id="CAD2220383.1"/>
    </source>
</evidence>
<name>A0A7G2CPA6_9TRYP</name>
<proteinExistence type="predicted"/>
<dbReference type="EMBL" id="LR877161">
    <property type="protein sequence ID" value="CAD2220383.1"/>
    <property type="molecule type" value="Genomic_DNA"/>
</dbReference>
<dbReference type="GO" id="GO:0045505">
    <property type="term" value="F:dynein intermediate chain binding"/>
    <property type="evidence" value="ECO:0007669"/>
    <property type="project" value="InterPro"/>
</dbReference>
<evidence type="ECO:0000256" key="1">
    <source>
        <dbReference type="SAM" id="Coils"/>
    </source>
</evidence>
<feature type="compositionally biased region" description="Basic and acidic residues" evidence="2">
    <location>
        <begin position="341"/>
        <end position="350"/>
    </location>
</feature>
<keyword evidence="1" id="KW-0175">Coiled coil</keyword>
<dbReference type="GO" id="GO:0030286">
    <property type="term" value="C:dynein complex"/>
    <property type="evidence" value="ECO:0007669"/>
    <property type="project" value="InterPro"/>
</dbReference>
<feature type="region of interest" description="Disordered" evidence="2">
    <location>
        <begin position="338"/>
        <end position="390"/>
    </location>
</feature>
<dbReference type="AlphaFoldDB" id="A0A7G2CPA6"/>
<evidence type="ECO:0000313" key="5">
    <source>
        <dbReference type="Proteomes" id="UP000515908"/>
    </source>
</evidence>
<feature type="coiled-coil region" evidence="1">
    <location>
        <begin position="135"/>
        <end position="190"/>
    </location>
</feature>
<gene>
    <name evidence="4" type="ORF">ADEAN_000790100</name>
</gene>
<dbReference type="OrthoDB" id="267560at2759"/>
<protein>
    <submittedName>
        <fullName evidence="4">Microtubule-binding stalk of dynein motor, putative</fullName>
    </submittedName>
</protein>
<evidence type="ECO:0000259" key="3">
    <source>
        <dbReference type="Pfam" id="PF12777"/>
    </source>
</evidence>
<dbReference type="VEuPathDB" id="TriTrypDB:ADEAN_000790100"/>
<dbReference type="Pfam" id="PF12777">
    <property type="entry name" value="MT"/>
    <property type="match status" value="1"/>
</dbReference>
<evidence type="ECO:0000256" key="2">
    <source>
        <dbReference type="SAM" id="MobiDB-lite"/>
    </source>
</evidence>
<dbReference type="Gene3D" id="1.20.920.20">
    <property type="match status" value="1"/>
</dbReference>
<sequence length="441" mass="50381">MSHKKKSKPALNAEDLEGQDSPPPFLEAPLYPSETLLAYEYLEQGSHLWRWELATVEQQVCVRSIDVDMWLRREADGSHHTATDNVIQPRSARPAEDFSEDLFEGTLTRTHALLPLTSPKTEEGQRIKAQLDHKESRIQESMEEVRANVAQLREDKAAMERELAKIEEDRRKAQDELGEAQKGVEMIKAQHLVEIAGYRAPPSAVKLIMGAVMVVLGERSTQWADVVAVIRSSDFLSRVSTFDPSRITESQIRELKSTKYLKNPRFTREDAVKASYVLGNLYQWVMTQLEMVDVAARATDFEQLKKEREARMEENRQHLAQEKANFTQLEEEMKQLATEYQKAERKDKAPPRQRSLTRRTVPLPSLAPVRSPSPLLLTRRRQKKRQPPSLVARTYARCGTAQRRWIRHGMVRYSSPVCSVTSVPPLRWGARSSWSLGSSSG</sequence>
<keyword evidence="5" id="KW-1185">Reference proteome</keyword>
<reference evidence="4 5" key="1">
    <citation type="submission" date="2020-08" db="EMBL/GenBank/DDBJ databases">
        <authorList>
            <person name="Newling K."/>
            <person name="Davey J."/>
            <person name="Forrester S."/>
        </authorList>
    </citation>
    <scope>NUCLEOTIDE SEQUENCE [LARGE SCALE GENOMIC DNA]</scope>
    <source>
        <strain evidence="5">Crithidia deanei Carvalho (ATCC PRA-265)</strain>
    </source>
</reference>
<dbReference type="PANTHER" id="PTHR45703">
    <property type="entry name" value="DYNEIN HEAVY CHAIN"/>
    <property type="match status" value="1"/>
</dbReference>
<feature type="region of interest" description="Disordered" evidence="2">
    <location>
        <begin position="1"/>
        <end position="27"/>
    </location>
</feature>
<accession>A0A7G2CPA6</accession>
<dbReference type="GO" id="GO:0051959">
    <property type="term" value="F:dynein light intermediate chain binding"/>
    <property type="evidence" value="ECO:0007669"/>
    <property type="project" value="InterPro"/>
</dbReference>
<dbReference type="InterPro" id="IPR026983">
    <property type="entry name" value="DHC"/>
</dbReference>